<protein>
    <submittedName>
        <fullName evidence="1">Uncharacterized protein</fullName>
    </submittedName>
</protein>
<organism evidence="1 2">
    <name type="scientific">Ranatra chinensis</name>
    <dbReference type="NCBI Taxonomy" id="642074"/>
    <lineage>
        <taxon>Eukaryota</taxon>
        <taxon>Metazoa</taxon>
        <taxon>Ecdysozoa</taxon>
        <taxon>Arthropoda</taxon>
        <taxon>Hexapoda</taxon>
        <taxon>Insecta</taxon>
        <taxon>Pterygota</taxon>
        <taxon>Neoptera</taxon>
        <taxon>Paraneoptera</taxon>
        <taxon>Hemiptera</taxon>
        <taxon>Heteroptera</taxon>
        <taxon>Panheteroptera</taxon>
        <taxon>Nepomorpha</taxon>
        <taxon>Nepidae</taxon>
        <taxon>Ranatrinae</taxon>
        <taxon>Ranatra</taxon>
    </lineage>
</organism>
<comment type="caution">
    <text evidence="1">The sequence shown here is derived from an EMBL/GenBank/DDBJ whole genome shotgun (WGS) entry which is preliminary data.</text>
</comment>
<evidence type="ECO:0000313" key="1">
    <source>
        <dbReference type="EMBL" id="KAL1138891.1"/>
    </source>
</evidence>
<proteinExistence type="predicted"/>
<gene>
    <name evidence="1" type="ORF">AAG570_008953</name>
</gene>
<reference evidence="1 2" key="1">
    <citation type="submission" date="2024-07" db="EMBL/GenBank/DDBJ databases">
        <title>Chromosome-level genome assembly of the water stick insect Ranatra chinensis (Heteroptera: Nepidae).</title>
        <authorList>
            <person name="Liu X."/>
        </authorList>
    </citation>
    <scope>NUCLEOTIDE SEQUENCE [LARGE SCALE GENOMIC DNA]</scope>
    <source>
        <strain evidence="1">Cailab_2021Rc</strain>
        <tissue evidence="1">Muscle</tissue>
    </source>
</reference>
<accession>A0ABD0YT07</accession>
<name>A0ABD0YT07_9HEMI</name>
<dbReference type="EMBL" id="JBFDAA010000003">
    <property type="protein sequence ID" value="KAL1138891.1"/>
    <property type="molecule type" value="Genomic_DNA"/>
</dbReference>
<evidence type="ECO:0000313" key="2">
    <source>
        <dbReference type="Proteomes" id="UP001558652"/>
    </source>
</evidence>
<keyword evidence="2" id="KW-1185">Reference proteome</keyword>
<dbReference type="Proteomes" id="UP001558652">
    <property type="component" value="Unassembled WGS sequence"/>
</dbReference>
<sequence>MEAEDIEEVGEEIERAKCKCEPSDGRFSPMGVTISEAALQRMEEKKKMSKYAFQTSNLEMMENEWLERERCMERYHEQRHGVSVQYFEYIMEKLSKSLVSKYPCNYGMDLLKCYKEKCGDPLGCDGEVRKFEDCVAQAREKIAIRNAARAPPTTSKDSTVF</sequence>
<dbReference type="AlphaFoldDB" id="A0ABD0YT07"/>